<accession>A0ABQ9HN44</accession>
<keyword evidence="2" id="KW-1185">Reference proteome</keyword>
<dbReference type="Proteomes" id="UP001159363">
    <property type="component" value="Chromosome X"/>
</dbReference>
<proteinExistence type="predicted"/>
<dbReference type="EMBL" id="JARBHB010000004">
    <property type="protein sequence ID" value="KAJ8885516.1"/>
    <property type="molecule type" value="Genomic_DNA"/>
</dbReference>
<evidence type="ECO:0000313" key="1">
    <source>
        <dbReference type="EMBL" id="KAJ8885516.1"/>
    </source>
</evidence>
<protein>
    <submittedName>
        <fullName evidence="1">Uncharacterized protein</fullName>
    </submittedName>
</protein>
<comment type="caution">
    <text evidence="1">The sequence shown here is derived from an EMBL/GenBank/DDBJ whole genome shotgun (WGS) entry which is preliminary data.</text>
</comment>
<gene>
    <name evidence="1" type="ORF">PR048_011714</name>
</gene>
<sequence length="297" mass="33456">MHLGGPSDQKFTKAIYGRQHAPSPPHGPVPMANELLGTVRLPGTREIAPLLFQGDEKRLQLDTAELSQRTAEAYLVRDRVGNVYLPENDEVRAVLHLELWLPIQCWPTLRIDDSLHSHKHTFNQVVDGFLVNGNLFLAECQNENRHLASDTVDGQIRPKKKLSGAENKNMKVWWARVALHSLHYTALAHSCTHTTLHCSPVISRRERVCAVLGSGRRDKRSRIEGDTPLKCLELWIFIVLSIIMADNARSTSLKLLHKLNLDCNICFKRHFLVYLAASGNDMEIPTEATAAVKKKIC</sequence>
<reference evidence="1 2" key="1">
    <citation type="submission" date="2023-02" db="EMBL/GenBank/DDBJ databases">
        <title>LHISI_Scaffold_Assembly.</title>
        <authorList>
            <person name="Stuart O.P."/>
            <person name="Cleave R."/>
            <person name="Magrath M.J.L."/>
            <person name="Mikheyev A.S."/>
        </authorList>
    </citation>
    <scope>NUCLEOTIDE SEQUENCE [LARGE SCALE GENOMIC DNA]</scope>
    <source>
        <strain evidence="1">Daus_M_001</strain>
        <tissue evidence="1">Leg muscle</tissue>
    </source>
</reference>
<organism evidence="1 2">
    <name type="scientific">Dryococelus australis</name>
    <dbReference type="NCBI Taxonomy" id="614101"/>
    <lineage>
        <taxon>Eukaryota</taxon>
        <taxon>Metazoa</taxon>
        <taxon>Ecdysozoa</taxon>
        <taxon>Arthropoda</taxon>
        <taxon>Hexapoda</taxon>
        <taxon>Insecta</taxon>
        <taxon>Pterygota</taxon>
        <taxon>Neoptera</taxon>
        <taxon>Polyneoptera</taxon>
        <taxon>Phasmatodea</taxon>
        <taxon>Verophasmatodea</taxon>
        <taxon>Anareolatae</taxon>
        <taxon>Phasmatidae</taxon>
        <taxon>Eurycanthinae</taxon>
        <taxon>Dryococelus</taxon>
    </lineage>
</organism>
<name>A0ABQ9HN44_9NEOP</name>
<evidence type="ECO:0000313" key="2">
    <source>
        <dbReference type="Proteomes" id="UP001159363"/>
    </source>
</evidence>